<proteinExistence type="predicted"/>
<dbReference type="Proteomes" id="UP000814128">
    <property type="component" value="Unassembled WGS sequence"/>
</dbReference>
<evidence type="ECO:0000313" key="1">
    <source>
        <dbReference type="EMBL" id="KAI0029552.1"/>
    </source>
</evidence>
<dbReference type="EMBL" id="MU273669">
    <property type="protein sequence ID" value="KAI0029552.1"/>
    <property type="molecule type" value="Genomic_DNA"/>
</dbReference>
<name>A0ACB8QD30_9AGAM</name>
<evidence type="ECO:0000313" key="2">
    <source>
        <dbReference type="Proteomes" id="UP000814128"/>
    </source>
</evidence>
<keyword evidence="2" id="KW-1185">Reference proteome</keyword>
<gene>
    <name evidence="1" type="ORF">K488DRAFT_72885</name>
</gene>
<organism evidence="1 2">
    <name type="scientific">Vararia minispora EC-137</name>
    <dbReference type="NCBI Taxonomy" id="1314806"/>
    <lineage>
        <taxon>Eukaryota</taxon>
        <taxon>Fungi</taxon>
        <taxon>Dikarya</taxon>
        <taxon>Basidiomycota</taxon>
        <taxon>Agaricomycotina</taxon>
        <taxon>Agaricomycetes</taxon>
        <taxon>Russulales</taxon>
        <taxon>Lachnocladiaceae</taxon>
        <taxon>Vararia</taxon>
    </lineage>
</organism>
<comment type="caution">
    <text evidence="1">The sequence shown here is derived from an EMBL/GenBank/DDBJ whole genome shotgun (WGS) entry which is preliminary data.</text>
</comment>
<sequence length="100" mass="10545">MILNVVLASSVSTLVGFLTTIATFVLVTTAALSAGVAGAMLLHLPLALWRLAVLVRTRLVASAERGARRERPRERKGGDLSWVGGEGRLPVIIVTPPCSV</sequence>
<protein>
    <submittedName>
        <fullName evidence="1">Uncharacterized protein</fullName>
    </submittedName>
</protein>
<reference evidence="1" key="1">
    <citation type="submission" date="2021-02" db="EMBL/GenBank/DDBJ databases">
        <authorList>
            <consortium name="DOE Joint Genome Institute"/>
            <person name="Ahrendt S."/>
            <person name="Looney B.P."/>
            <person name="Miyauchi S."/>
            <person name="Morin E."/>
            <person name="Drula E."/>
            <person name="Courty P.E."/>
            <person name="Chicoki N."/>
            <person name="Fauchery L."/>
            <person name="Kohler A."/>
            <person name="Kuo A."/>
            <person name="Labutti K."/>
            <person name="Pangilinan J."/>
            <person name="Lipzen A."/>
            <person name="Riley R."/>
            <person name="Andreopoulos W."/>
            <person name="He G."/>
            <person name="Johnson J."/>
            <person name="Barry K.W."/>
            <person name="Grigoriev I.V."/>
            <person name="Nagy L."/>
            <person name="Hibbett D."/>
            <person name="Henrissat B."/>
            <person name="Matheny P.B."/>
            <person name="Labbe J."/>
            <person name="Martin F."/>
        </authorList>
    </citation>
    <scope>NUCLEOTIDE SEQUENCE</scope>
    <source>
        <strain evidence="1">EC-137</strain>
    </source>
</reference>
<reference evidence="1" key="2">
    <citation type="journal article" date="2022" name="New Phytol.">
        <title>Evolutionary transition to the ectomycorrhizal habit in the genomes of a hyperdiverse lineage of mushroom-forming fungi.</title>
        <authorList>
            <person name="Looney B."/>
            <person name="Miyauchi S."/>
            <person name="Morin E."/>
            <person name="Drula E."/>
            <person name="Courty P.E."/>
            <person name="Kohler A."/>
            <person name="Kuo A."/>
            <person name="LaButti K."/>
            <person name="Pangilinan J."/>
            <person name="Lipzen A."/>
            <person name="Riley R."/>
            <person name="Andreopoulos W."/>
            <person name="He G."/>
            <person name="Johnson J."/>
            <person name="Nolan M."/>
            <person name="Tritt A."/>
            <person name="Barry K.W."/>
            <person name="Grigoriev I.V."/>
            <person name="Nagy L.G."/>
            <person name="Hibbett D."/>
            <person name="Henrissat B."/>
            <person name="Matheny P.B."/>
            <person name="Labbe J."/>
            <person name="Martin F.M."/>
        </authorList>
    </citation>
    <scope>NUCLEOTIDE SEQUENCE</scope>
    <source>
        <strain evidence="1">EC-137</strain>
    </source>
</reference>
<accession>A0ACB8QD30</accession>